<reference evidence="3 4" key="1">
    <citation type="submission" date="2016-03" db="EMBL/GenBank/DDBJ databases">
        <title>Complete genome sequence of Thermococcus gorgonarius.</title>
        <authorList>
            <person name="Oger P.M."/>
        </authorList>
    </citation>
    <scope>NUCLEOTIDE SEQUENCE [LARGE SCALE GENOMIC DNA]</scope>
    <source>
        <strain evidence="3 4">W-12</strain>
    </source>
</reference>
<keyword evidence="2" id="KW-0472">Membrane</keyword>
<organism evidence="3 4">
    <name type="scientific">Thermococcus gorgonarius</name>
    <dbReference type="NCBI Taxonomy" id="71997"/>
    <lineage>
        <taxon>Archaea</taxon>
        <taxon>Methanobacteriati</taxon>
        <taxon>Methanobacteriota</taxon>
        <taxon>Thermococci</taxon>
        <taxon>Thermococcales</taxon>
        <taxon>Thermococcaceae</taxon>
        <taxon>Thermococcus</taxon>
    </lineage>
</organism>
<feature type="transmembrane region" description="Helical" evidence="2">
    <location>
        <begin position="53"/>
        <end position="72"/>
    </location>
</feature>
<accession>A0A2Z2M5B5</accession>
<dbReference type="AlphaFoldDB" id="A0A2Z2M5B5"/>
<protein>
    <submittedName>
        <fullName evidence="3">Uncharacterized protein</fullName>
    </submittedName>
</protein>
<feature type="transmembrane region" description="Helical" evidence="2">
    <location>
        <begin position="84"/>
        <end position="107"/>
    </location>
</feature>
<dbReference type="RefSeq" id="WP_088885475.1">
    <property type="nucleotide sequence ID" value="NZ_CP014855.1"/>
</dbReference>
<dbReference type="Proteomes" id="UP000250134">
    <property type="component" value="Chromosome"/>
</dbReference>
<gene>
    <name evidence="3" type="ORF">A3K92_06395</name>
</gene>
<name>A0A2Z2M5B5_THEGO</name>
<proteinExistence type="predicted"/>
<keyword evidence="2" id="KW-0812">Transmembrane</keyword>
<evidence type="ECO:0000313" key="3">
    <source>
        <dbReference type="EMBL" id="ASJ01137.1"/>
    </source>
</evidence>
<keyword evidence="2" id="KW-1133">Transmembrane helix</keyword>
<keyword evidence="1" id="KW-0175">Coiled coil</keyword>
<dbReference type="GeneID" id="33332165"/>
<evidence type="ECO:0000313" key="4">
    <source>
        <dbReference type="Proteomes" id="UP000250134"/>
    </source>
</evidence>
<sequence length="221" mass="24564">MEASGSGLKGVLDQIQLRKKRLQALVDIAEQSLLNEESRKKPPAEVGSHFPMTYVWIALAWIIGGLVILYYIRVQYGGTIGGLSGLSIGIYSVLALGFALMVVVYYLNRNKKVETFDLSERGRAAKKLIKEFYTPLENALENDDLDGLLSLADRLLEDPLLANAMEATKEGDPKVAAYALYLYVSYRRGKVPIEEVMTSLETVDNKPLRLLLETLLPGQEI</sequence>
<evidence type="ECO:0000256" key="2">
    <source>
        <dbReference type="SAM" id="Phobius"/>
    </source>
</evidence>
<keyword evidence="4" id="KW-1185">Reference proteome</keyword>
<dbReference type="KEGG" id="tgg:A3K92_06395"/>
<dbReference type="OrthoDB" id="102388at2157"/>
<dbReference type="EMBL" id="CP014855">
    <property type="protein sequence ID" value="ASJ01137.1"/>
    <property type="molecule type" value="Genomic_DNA"/>
</dbReference>
<feature type="coiled-coil region" evidence="1">
    <location>
        <begin position="12"/>
        <end position="39"/>
    </location>
</feature>
<evidence type="ECO:0000256" key="1">
    <source>
        <dbReference type="SAM" id="Coils"/>
    </source>
</evidence>